<comment type="catalytic activity">
    <reaction evidence="7">
        <text>2 GTP = 3',3'-c-di-GMP + 2 diphosphate</text>
        <dbReference type="Rhea" id="RHEA:24898"/>
        <dbReference type="ChEBI" id="CHEBI:33019"/>
        <dbReference type="ChEBI" id="CHEBI:37565"/>
        <dbReference type="ChEBI" id="CHEBI:58805"/>
        <dbReference type="EC" id="2.7.7.65"/>
    </reaction>
</comment>
<keyword evidence="6 8" id="KW-0472">Membrane</keyword>
<evidence type="ECO:0000256" key="3">
    <source>
        <dbReference type="ARBA" id="ARBA00022475"/>
    </source>
</evidence>
<name>A0ABX6NFI1_9BACT</name>
<dbReference type="SUPFAM" id="SSF55073">
    <property type="entry name" value="Nucleotide cyclase"/>
    <property type="match status" value="1"/>
</dbReference>
<dbReference type="InterPro" id="IPR000160">
    <property type="entry name" value="GGDEF_dom"/>
</dbReference>
<dbReference type="Gene3D" id="3.30.450.20">
    <property type="entry name" value="PAS domain"/>
    <property type="match status" value="1"/>
</dbReference>
<evidence type="ECO:0000256" key="6">
    <source>
        <dbReference type="ARBA" id="ARBA00023136"/>
    </source>
</evidence>
<protein>
    <recommendedName>
        <fullName evidence="2">diguanylate cyclase</fullName>
        <ecNumber evidence="2">2.7.7.65</ecNumber>
    </recommendedName>
</protein>
<dbReference type="Pfam" id="PF00990">
    <property type="entry name" value="GGDEF"/>
    <property type="match status" value="1"/>
</dbReference>
<keyword evidence="3" id="KW-1003">Cell membrane</keyword>
<evidence type="ECO:0000259" key="9">
    <source>
        <dbReference type="PROSITE" id="PS50885"/>
    </source>
</evidence>
<dbReference type="InterPro" id="IPR029787">
    <property type="entry name" value="Nucleotide_cyclase"/>
</dbReference>
<dbReference type="SMART" id="SM00267">
    <property type="entry name" value="GGDEF"/>
    <property type="match status" value="1"/>
</dbReference>
<accession>A0ABX6NFI1</accession>
<proteinExistence type="predicted"/>
<reference evidence="11 12" key="1">
    <citation type="submission" date="2019-04" db="EMBL/GenBank/DDBJ databases">
        <title>Isolation and culture of sulfate reducing bacteria from the cold seep of the South China Sea.</title>
        <authorList>
            <person name="Sun C."/>
            <person name="Liu R."/>
        </authorList>
    </citation>
    <scope>NUCLEOTIDE SEQUENCE [LARGE SCALE GENOMIC DNA]</scope>
    <source>
        <strain evidence="11 12">CS1</strain>
    </source>
</reference>
<dbReference type="Pfam" id="PF00672">
    <property type="entry name" value="HAMP"/>
    <property type="match status" value="1"/>
</dbReference>
<sequence>MFTFSTFSARLRAFMLLLGLLPIALGTIGFAFYSRDHIISDAHQELVHTAAFQKRLIDDWLTGQANNMQFLALDGMVRQRSRDGMHNLFMSFMATHPELDIILYVNPEGRVEVATSGELGVDVADREYFLAARQGKGFISDVLISRDTNMPIVIISSPLKDMQGNFGGAVCSILRMDAVNSLLAGLRPEKGGESYLIGKNNVLLSHLNGTRSADDLDVLDGEMLERIYSAASRGVPYKSINDGLSVVGATTLAKDGKWRIVVERPLDSVLAAAAGQSRLFGLACFGALLIVAPVGWLLARSMIKPLRDLAGYAHEVGKSGETRACPPVAEGSPKEVLELQRAFCTMVDQLEENAETLRQMAVTDPLTGLANRRRLEEEGIRLIDACLRADASCSALLVDIDHFKRVNDTYGHAVGDDALILIAETIGACCRISDLPARYGGEEFVIIASNTDARNAMVLAERIRKRVESTPLEVDGMALTLTVSVGVSEYTRTPSYGLSHLDDVLGKADSALYAAKEGGRNRVCLFEPAPQDGS</sequence>
<dbReference type="InterPro" id="IPR050469">
    <property type="entry name" value="Diguanylate_Cyclase"/>
</dbReference>
<evidence type="ECO:0000256" key="5">
    <source>
        <dbReference type="ARBA" id="ARBA00022989"/>
    </source>
</evidence>
<dbReference type="PANTHER" id="PTHR45138">
    <property type="entry name" value="REGULATORY COMPONENTS OF SENSORY TRANSDUCTION SYSTEM"/>
    <property type="match status" value="1"/>
</dbReference>
<dbReference type="CDD" id="cd01949">
    <property type="entry name" value="GGDEF"/>
    <property type="match status" value="1"/>
</dbReference>
<evidence type="ECO:0000256" key="2">
    <source>
        <dbReference type="ARBA" id="ARBA00012528"/>
    </source>
</evidence>
<dbReference type="CDD" id="cd12914">
    <property type="entry name" value="PDC1_DGC_like"/>
    <property type="match status" value="1"/>
</dbReference>
<dbReference type="Gene3D" id="3.30.70.270">
    <property type="match status" value="1"/>
</dbReference>
<gene>
    <name evidence="11" type="ORF">E8L03_10610</name>
</gene>
<dbReference type="InterPro" id="IPR043128">
    <property type="entry name" value="Rev_trsase/Diguanyl_cyclase"/>
</dbReference>
<dbReference type="Pfam" id="PF02743">
    <property type="entry name" value="dCache_1"/>
    <property type="match status" value="1"/>
</dbReference>
<dbReference type="PANTHER" id="PTHR45138:SF9">
    <property type="entry name" value="DIGUANYLATE CYCLASE DGCM-RELATED"/>
    <property type="match status" value="1"/>
</dbReference>
<dbReference type="EC" id="2.7.7.65" evidence="2"/>
<dbReference type="InterPro" id="IPR029151">
    <property type="entry name" value="Sensor-like_sf"/>
</dbReference>
<keyword evidence="4 8" id="KW-0812">Transmembrane</keyword>
<dbReference type="PROSITE" id="PS50887">
    <property type="entry name" value="GGDEF"/>
    <property type="match status" value="1"/>
</dbReference>
<dbReference type="InterPro" id="IPR003660">
    <property type="entry name" value="HAMP_dom"/>
</dbReference>
<evidence type="ECO:0000256" key="1">
    <source>
        <dbReference type="ARBA" id="ARBA00004651"/>
    </source>
</evidence>
<dbReference type="InterPro" id="IPR033479">
    <property type="entry name" value="dCache_1"/>
</dbReference>
<feature type="domain" description="GGDEF" evidence="10">
    <location>
        <begin position="391"/>
        <end position="528"/>
    </location>
</feature>
<comment type="subcellular location">
    <subcellularLocation>
        <location evidence="1">Cell membrane</location>
        <topology evidence="1">Multi-pass membrane protein</topology>
    </subcellularLocation>
</comment>
<evidence type="ECO:0000259" key="10">
    <source>
        <dbReference type="PROSITE" id="PS50887"/>
    </source>
</evidence>
<evidence type="ECO:0000256" key="4">
    <source>
        <dbReference type="ARBA" id="ARBA00022692"/>
    </source>
</evidence>
<dbReference type="NCBIfam" id="TIGR00254">
    <property type="entry name" value="GGDEF"/>
    <property type="match status" value="1"/>
</dbReference>
<dbReference type="RefSeq" id="WP_171267335.1">
    <property type="nucleotide sequence ID" value="NZ_CP039543.1"/>
</dbReference>
<dbReference type="PROSITE" id="PS50885">
    <property type="entry name" value="HAMP"/>
    <property type="match status" value="1"/>
</dbReference>
<evidence type="ECO:0000256" key="7">
    <source>
        <dbReference type="ARBA" id="ARBA00034247"/>
    </source>
</evidence>
<organism evidence="11 12">
    <name type="scientific">Oceanidesulfovibrio marinus</name>
    <dbReference type="NCBI Taxonomy" id="370038"/>
    <lineage>
        <taxon>Bacteria</taxon>
        <taxon>Pseudomonadati</taxon>
        <taxon>Thermodesulfobacteriota</taxon>
        <taxon>Desulfovibrionia</taxon>
        <taxon>Desulfovibrionales</taxon>
        <taxon>Desulfovibrionaceae</taxon>
        <taxon>Oceanidesulfovibrio</taxon>
    </lineage>
</organism>
<dbReference type="CDD" id="cd18774">
    <property type="entry name" value="PDC2_HK_sensor"/>
    <property type="match status" value="1"/>
</dbReference>
<evidence type="ECO:0000313" key="12">
    <source>
        <dbReference type="Proteomes" id="UP000503251"/>
    </source>
</evidence>
<dbReference type="SMART" id="SM00304">
    <property type="entry name" value="HAMP"/>
    <property type="match status" value="1"/>
</dbReference>
<keyword evidence="5 8" id="KW-1133">Transmembrane helix</keyword>
<feature type="transmembrane region" description="Helical" evidence="8">
    <location>
        <begin position="279"/>
        <end position="299"/>
    </location>
</feature>
<dbReference type="Proteomes" id="UP000503251">
    <property type="component" value="Chromosome"/>
</dbReference>
<keyword evidence="12" id="KW-1185">Reference proteome</keyword>
<dbReference type="SUPFAM" id="SSF103190">
    <property type="entry name" value="Sensory domain-like"/>
    <property type="match status" value="1"/>
</dbReference>
<evidence type="ECO:0000313" key="11">
    <source>
        <dbReference type="EMBL" id="QJT09364.1"/>
    </source>
</evidence>
<dbReference type="EMBL" id="CP039543">
    <property type="protein sequence ID" value="QJT09364.1"/>
    <property type="molecule type" value="Genomic_DNA"/>
</dbReference>
<evidence type="ECO:0000256" key="8">
    <source>
        <dbReference type="SAM" id="Phobius"/>
    </source>
</evidence>
<feature type="domain" description="HAMP" evidence="9">
    <location>
        <begin position="300"/>
        <end position="355"/>
    </location>
</feature>
<dbReference type="Gene3D" id="6.10.340.10">
    <property type="match status" value="1"/>
</dbReference>